<dbReference type="RefSeq" id="WP_162084996.1">
    <property type="nucleotide sequence ID" value="NZ_AP021881.1"/>
</dbReference>
<dbReference type="KEGG" id="sniv:SFSGTM_18990"/>
<dbReference type="InterPro" id="IPR035919">
    <property type="entry name" value="EAL_sf"/>
</dbReference>
<dbReference type="SMART" id="SM00052">
    <property type="entry name" value="EAL"/>
    <property type="match status" value="1"/>
</dbReference>
<dbReference type="PIRSF" id="PIRSF005925">
    <property type="entry name" value="Dos"/>
    <property type="match status" value="1"/>
</dbReference>
<dbReference type="Proteomes" id="UP000463939">
    <property type="component" value="Chromosome"/>
</dbReference>
<dbReference type="Gene3D" id="3.30.70.270">
    <property type="match status" value="1"/>
</dbReference>
<proteinExistence type="predicted"/>
<gene>
    <name evidence="5" type="ORF">SFSGTM_18990</name>
</gene>
<dbReference type="Gene3D" id="3.20.20.450">
    <property type="entry name" value="EAL domain"/>
    <property type="match status" value="1"/>
</dbReference>
<dbReference type="Pfam" id="PF13426">
    <property type="entry name" value="PAS_9"/>
    <property type="match status" value="2"/>
</dbReference>
<dbReference type="CDD" id="cd00130">
    <property type="entry name" value="PAS"/>
    <property type="match status" value="2"/>
</dbReference>
<dbReference type="InterPro" id="IPR012226">
    <property type="entry name" value="Diguanyl_cyclase/Pdiesterase"/>
</dbReference>
<dbReference type="PROSITE" id="PS50112">
    <property type="entry name" value="PAS"/>
    <property type="match status" value="2"/>
</dbReference>
<dbReference type="PROSITE" id="PS50883">
    <property type="entry name" value="EAL"/>
    <property type="match status" value="1"/>
</dbReference>
<dbReference type="SUPFAM" id="SSF55073">
    <property type="entry name" value="Nucleotide cyclase"/>
    <property type="match status" value="1"/>
</dbReference>
<dbReference type="Pfam" id="PF13188">
    <property type="entry name" value="PAS_8"/>
    <property type="match status" value="1"/>
</dbReference>
<dbReference type="SMART" id="SM00267">
    <property type="entry name" value="GGDEF"/>
    <property type="match status" value="1"/>
</dbReference>
<dbReference type="Gene3D" id="3.30.450.20">
    <property type="entry name" value="PAS domain"/>
    <property type="match status" value="3"/>
</dbReference>
<feature type="domain" description="PAS" evidence="2">
    <location>
        <begin position="1"/>
        <end position="58"/>
    </location>
</feature>
<keyword evidence="6" id="KW-1185">Reference proteome</keyword>
<dbReference type="GO" id="GO:0071111">
    <property type="term" value="F:cyclic-guanylate-specific phosphodiesterase activity"/>
    <property type="evidence" value="ECO:0007669"/>
    <property type="project" value="UniProtKB-EC"/>
</dbReference>
<dbReference type="GO" id="GO:0071732">
    <property type="term" value="P:cellular response to nitric oxide"/>
    <property type="evidence" value="ECO:0007669"/>
    <property type="project" value="UniProtKB-ARBA"/>
</dbReference>
<dbReference type="Pfam" id="PF00563">
    <property type="entry name" value="EAL"/>
    <property type="match status" value="1"/>
</dbReference>
<dbReference type="InterPro" id="IPR035965">
    <property type="entry name" value="PAS-like_dom_sf"/>
</dbReference>
<comment type="catalytic activity">
    <reaction evidence="1">
        <text>3',3'-c-di-GMP + H2O = 5'-phosphoguanylyl(3'-&gt;5')guanosine + H(+)</text>
        <dbReference type="Rhea" id="RHEA:24902"/>
        <dbReference type="ChEBI" id="CHEBI:15377"/>
        <dbReference type="ChEBI" id="CHEBI:15378"/>
        <dbReference type="ChEBI" id="CHEBI:58754"/>
        <dbReference type="ChEBI" id="CHEBI:58805"/>
        <dbReference type="EC" id="3.1.4.52"/>
    </reaction>
    <physiologicalReaction direction="left-to-right" evidence="1">
        <dbReference type="Rhea" id="RHEA:24903"/>
    </physiologicalReaction>
</comment>
<accession>A0A809RQR8</accession>
<dbReference type="SMART" id="SM00091">
    <property type="entry name" value="PAS"/>
    <property type="match status" value="3"/>
</dbReference>
<dbReference type="FunFam" id="3.20.20.450:FF:000001">
    <property type="entry name" value="Cyclic di-GMP phosphodiesterase yahA"/>
    <property type="match status" value="1"/>
</dbReference>
<dbReference type="Pfam" id="PF00990">
    <property type="entry name" value="GGDEF"/>
    <property type="match status" value="1"/>
</dbReference>
<evidence type="ECO:0000256" key="1">
    <source>
        <dbReference type="ARBA" id="ARBA00051114"/>
    </source>
</evidence>
<dbReference type="InterPro" id="IPR000160">
    <property type="entry name" value="GGDEF_dom"/>
</dbReference>
<reference evidence="6" key="1">
    <citation type="submission" date="2019-11" db="EMBL/GenBank/DDBJ databases">
        <title>Isolation and characterization of a novel species in the genus Sulfuriferula.</title>
        <authorList>
            <person name="Mochizuki J."/>
            <person name="Kojima H."/>
            <person name="Fukui M."/>
        </authorList>
    </citation>
    <scope>NUCLEOTIDE SEQUENCE [LARGE SCALE GENOMIC DNA]</scope>
    <source>
        <strain evidence="6">SGTM</strain>
    </source>
</reference>
<evidence type="ECO:0000313" key="5">
    <source>
        <dbReference type="EMBL" id="BBP01191.1"/>
    </source>
</evidence>
<dbReference type="AlphaFoldDB" id="A0A809RQR8"/>
<dbReference type="PROSITE" id="PS50887">
    <property type="entry name" value="GGDEF"/>
    <property type="match status" value="1"/>
</dbReference>
<dbReference type="FunFam" id="3.30.70.270:FF:000001">
    <property type="entry name" value="Diguanylate cyclase domain protein"/>
    <property type="match status" value="1"/>
</dbReference>
<evidence type="ECO:0000313" key="6">
    <source>
        <dbReference type="Proteomes" id="UP000463939"/>
    </source>
</evidence>
<dbReference type="PANTHER" id="PTHR44757">
    <property type="entry name" value="DIGUANYLATE CYCLASE DGCP"/>
    <property type="match status" value="1"/>
</dbReference>
<dbReference type="InterPro" id="IPR001633">
    <property type="entry name" value="EAL_dom"/>
</dbReference>
<dbReference type="NCBIfam" id="TIGR00254">
    <property type="entry name" value="GGDEF"/>
    <property type="match status" value="1"/>
</dbReference>
<feature type="domain" description="GGDEF" evidence="4">
    <location>
        <begin position="403"/>
        <end position="535"/>
    </location>
</feature>
<dbReference type="InterPro" id="IPR000014">
    <property type="entry name" value="PAS"/>
</dbReference>
<organism evidence="5 6">
    <name type="scientific">Sulfuriferula nivalis</name>
    <dbReference type="NCBI Taxonomy" id="2675298"/>
    <lineage>
        <taxon>Bacteria</taxon>
        <taxon>Pseudomonadati</taxon>
        <taxon>Pseudomonadota</taxon>
        <taxon>Betaproteobacteria</taxon>
        <taxon>Nitrosomonadales</taxon>
        <taxon>Sulfuricellaceae</taxon>
        <taxon>Sulfuriferula</taxon>
    </lineage>
</organism>
<feature type="domain" description="EAL" evidence="3">
    <location>
        <begin position="544"/>
        <end position="791"/>
    </location>
</feature>
<name>A0A809RQR8_9PROT</name>
<dbReference type="PANTHER" id="PTHR44757:SF2">
    <property type="entry name" value="BIOFILM ARCHITECTURE MAINTENANCE PROTEIN MBAA"/>
    <property type="match status" value="1"/>
</dbReference>
<dbReference type="CDD" id="cd01948">
    <property type="entry name" value="EAL"/>
    <property type="match status" value="1"/>
</dbReference>
<dbReference type="InterPro" id="IPR043128">
    <property type="entry name" value="Rev_trsase/Diguanyl_cyclase"/>
</dbReference>
<evidence type="ECO:0000259" key="2">
    <source>
        <dbReference type="PROSITE" id="PS50112"/>
    </source>
</evidence>
<feature type="domain" description="PAS" evidence="2">
    <location>
        <begin position="246"/>
        <end position="317"/>
    </location>
</feature>
<dbReference type="InterPro" id="IPR029787">
    <property type="entry name" value="Nucleotide_cyclase"/>
</dbReference>
<dbReference type="EMBL" id="AP021881">
    <property type="protein sequence ID" value="BBP01191.1"/>
    <property type="molecule type" value="Genomic_DNA"/>
</dbReference>
<protein>
    <submittedName>
        <fullName evidence="5">Histidine kinase</fullName>
    </submittedName>
</protein>
<dbReference type="CDD" id="cd01949">
    <property type="entry name" value="GGDEF"/>
    <property type="match status" value="1"/>
</dbReference>
<sequence length="791" mass="89082">MNSHWQAIIEGMLDAVWLVSPIDFKIIIANRAAADLLGVTPDWFINKPVVALAATPEDMFFWEDVANGLSHQINSESLIRHHDGHLLNVERRVSLAKTAQAHFYIVAIRDMTQQRHTELELERLIAELRATLESSADGLLVTDLHHGIRAYNQTFAKLWEMPEHLLTERDDYAVFSWIDQAVLHRNQQTTDEISAHPLLVNTTSTLTLRSGRIFECITLPQYARGQAIGKVYTYRDISTQVANEARLKLASKVFEASLNAIFITDSDHQVIAANPSCEKLTGYTQLELLSLKLCSIFTFSCDSEQLAQVMEEVATQGYWEAEMWNQNKHGDMYLVLASIVRIEDSLHNSYHHLCFLKDLTETHIAKQRIEELAYHDTLTGLPNRLHLDQKLEHSINLAKRNHTSFAVLFLDLDHFKKINDSLGHQYGDQVLVEVAQRLRDNIREIDIASRLGGDEFVLMLEQTDARGVEISAQRILDALSMPFTINNINFTVTCSIGIALYPEDGLTFDDLIKNADSAMYHAKERGRSGFRFYQPQMNMSLLSRMKLDHAMRLALEQQQFKLYYQPQVDLKTGAIVGAEALIRWHDEALGNVSPAHFIPVAEETGVIIPIGNWVLKTAIEQASQWKSKNIIIAINVSALQFQQSNFVEIVSAALQAAELSPAFVELELTESILINDAEDALQKLQALATLGVKLSIDDFGTGYSSLNYLKRFPLNKLKIDRSFVQEAPDNDSDVAICSAIINLSHALNLKVIAEGVETEEQKAFLIDAGCDEMQGYLFSPAIPADEFEKLL</sequence>
<evidence type="ECO:0000259" key="3">
    <source>
        <dbReference type="PROSITE" id="PS50883"/>
    </source>
</evidence>
<keyword evidence="5" id="KW-0418">Kinase</keyword>
<dbReference type="InterPro" id="IPR052155">
    <property type="entry name" value="Biofilm_reg_signaling"/>
</dbReference>
<dbReference type="SUPFAM" id="SSF55785">
    <property type="entry name" value="PYP-like sensor domain (PAS domain)"/>
    <property type="match status" value="3"/>
</dbReference>
<evidence type="ECO:0000259" key="4">
    <source>
        <dbReference type="PROSITE" id="PS50887"/>
    </source>
</evidence>
<keyword evidence="5" id="KW-0808">Transferase</keyword>
<dbReference type="SUPFAM" id="SSF141868">
    <property type="entry name" value="EAL domain-like"/>
    <property type="match status" value="1"/>
</dbReference>
<dbReference type="NCBIfam" id="TIGR00229">
    <property type="entry name" value="sensory_box"/>
    <property type="match status" value="2"/>
</dbReference>
<dbReference type="GO" id="GO:0016301">
    <property type="term" value="F:kinase activity"/>
    <property type="evidence" value="ECO:0007669"/>
    <property type="project" value="UniProtKB-KW"/>
</dbReference>